<evidence type="ECO:0000259" key="1">
    <source>
        <dbReference type="Pfam" id="PF20028"/>
    </source>
</evidence>
<reference evidence="2 3" key="1">
    <citation type="journal article" date="2019" name="Int. J. Syst. Evol. Microbiol.">
        <title>The Global Catalogue of Microorganisms (GCM) 10K type strain sequencing project: providing services to taxonomists for standard genome sequencing and annotation.</title>
        <authorList>
            <consortium name="The Broad Institute Genomics Platform"/>
            <consortium name="The Broad Institute Genome Sequencing Center for Infectious Disease"/>
            <person name="Wu L."/>
            <person name="Ma J."/>
        </authorList>
    </citation>
    <scope>NUCLEOTIDE SEQUENCE [LARGE SCALE GENOMIC DNA]</scope>
    <source>
        <strain evidence="2 3">JCM 6307</strain>
    </source>
</reference>
<feature type="domain" description="vWA-MoxR associated protein C-terminal" evidence="1">
    <location>
        <begin position="16"/>
        <end position="193"/>
    </location>
</feature>
<dbReference type="Pfam" id="PF20028">
    <property type="entry name" value="VMAP-C"/>
    <property type="match status" value="1"/>
</dbReference>
<protein>
    <recommendedName>
        <fullName evidence="1">vWA-MoxR associated protein C-terminal domain-containing protein</fullName>
    </recommendedName>
</protein>
<keyword evidence="3" id="KW-1185">Reference proteome</keyword>
<accession>A0ABN3N3M1</accession>
<gene>
    <name evidence="2" type="ORF">GCM10010406_56240</name>
</gene>
<dbReference type="Proteomes" id="UP001501358">
    <property type="component" value="Unassembled WGS sequence"/>
</dbReference>
<sequence length="215" mass="23941">MIWEAADSILCEASPGDFAPRVDVVVGREGLHWSIDEWAPDSLNEFVPGVPLGVKFRLTLRCPEMSNRVSTRDAEQQRRWASSPGVPLIVDQGCGSPRQLAVRLQSSHRDTLQVVLHGPRTQRAPLLDVCLALGVPVVLWDRAADGYEDASWLDAVKPTGPVRDLPQRVWRFRGEADQYPDRYRARPSLVWEDTVPSPAGVLQLLDPVEEGHIPT</sequence>
<evidence type="ECO:0000313" key="3">
    <source>
        <dbReference type="Proteomes" id="UP001501358"/>
    </source>
</evidence>
<name>A0ABN3N3M1_9ACTN</name>
<evidence type="ECO:0000313" key="2">
    <source>
        <dbReference type="EMBL" id="GAA2513491.1"/>
    </source>
</evidence>
<dbReference type="EMBL" id="BAAATA010000086">
    <property type="protein sequence ID" value="GAA2513491.1"/>
    <property type="molecule type" value="Genomic_DNA"/>
</dbReference>
<comment type="caution">
    <text evidence="2">The sequence shown here is derived from an EMBL/GenBank/DDBJ whole genome shotgun (WGS) entry which is preliminary data.</text>
</comment>
<organism evidence="2 3">
    <name type="scientific">Streptomyces thermolineatus</name>
    <dbReference type="NCBI Taxonomy" id="44033"/>
    <lineage>
        <taxon>Bacteria</taxon>
        <taxon>Bacillati</taxon>
        <taxon>Actinomycetota</taxon>
        <taxon>Actinomycetes</taxon>
        <taxon>Kitasatosporales</taxon>
        <taxon>Streptomycetaceae</taxon>
        <taxon>Streptomyces</taxon>
    </lineage>
</organism>
<proteinExistence type="predicted"/>
<dbReference type="InterPro" id="IPR045450">
    <property type="entry name" value="VMAP_C"/>
</dbReference>